<dbReference type="SUPFAM" id="SSF50891">
    <property type="entry name" value="Cyclophilin-like"/>
    <property type="match status" value="1"/>
</dbReference>
<evidence type="ECO:0000256" key="3">
    <source>
        <dbReference type="ARBA" id="ARBA00023235"/>
    </source>
</evidence>
<dbReference type="PROSITE" id="PS00170">
    <property type="entry name" value="CSA_PPIASE_1"/>
    <property type="match status" value="1"/>
</dbReference>
<dbReference type="EMBL" id="SMAK01000004">
    <property type="protein sequence ID" value="TCT11254.1"/>
    <property type="molecule type" value="Genomic_DNA"/>
</dbReference>
<dbReference type="GO" id="GO:0003755">
    <property type="term" value="F:peptidyl-prolyl cis-trans isomerase activity"/>
    <property type="evidence" value="ECO:0007669"/>
    <property type="project" value="UniProtKB-UniRule"/>
</dbReference>
<accession>A0A4R3MC49</accession>
<keyword evidence="4" id="KW-0732">Signal</keyword>
<feature type="domain" description="PPIase cyclophilin-type" evidence="5">
    <location>
        <begin position="37"/>
        <end position="175"/>
    </location>
</feature>
<feature type="chain" id="PRO_5020842909" description="Peptidyl-prolyl cis-trans isomerase" evidence="4">
    <location>
        <begin position="24"/>
        <end position="184"/>
    </location>
</feature>
<dbReference type="Proteomes" id="UP000295678">
    <property type="component" value="Unassembled WGS sequence"/>
</dbReference>
<dbReference type="PRINTS" id="PR00153">
    <property type="entry name" value="CSAPPISMRASE"/>
</dbReference>
<comment type="caution">
    <text evidence="6">The sequence shown here is derived from an EMBL/GenBank/DDBJ whole genome shotgun (WGS) entry which is preliminary data.</text>
</comment>
<protein>
    <recommendedName>
        <fullName evidence="4">Peptidyl-prolyl cis-trans isomerase</fullName>
        <shortName evidence="4">PPIase</shortName>
        <ecNumber evidence="4">5.2.1.8</ecNumber>
    </recommendedName>
</protein>
<organism evidence="6 7">
    <name type="scientific">Tepidamorphus gemmatus</name>
    <dbReference type="NCBI Taxonomy" id="747076"/>
    <lineage>
        <taxon>Bacteria</taxon>
        <taxon>Pseudomonadati</taxon>
        <taxon>Pseudomonadota</taxon>
        <taxon>Alphaproteobacteria</taxon>
        <taxon>Hyphomicrobiales</taxon>
        <taxon>Tepidamorphaceae</taxon>
        <taxon>Tepidamorphus</taxon>
    </lineage>
</organism>
<dbReference type="InterPro" id="IPR020892">
    <property type="entry name" value="Cyclophilin-type_PPIase_CS"/>
</dbReference>
<dbReference type="AlphaFoldDB" id="A0A4R3MC49"/>
<sequence>MSMMSRAAAILVAALFLALPAKAQSSDPENTLILEVPSGRVVIRLRPDLAPAHVERIKTLTREGFYDGVPFHRVIEGFMAQTGDPTGTGTGGSKYPDLQAEFTGTPFERGVLGMARTSDPDSANSQFFIMFAPAPHLNGQYTAFGEVIEGMEHVDAIKKGSVAQNGMVSNPDRIVRARIAADVN</sequence>
<feature type="signal peptide" evidence="4">
    <location>
        <begin position="1"/>
        <end position="23"/>
    </location>
</feature>
<comment type="function">
    <text evidence="4">PPIases accelerate the folding of proteins. It catalyzes the cis-trans isomerization of proline imidic peptide bonds in oligopeptides.</text>
</comment>
<reference evidence="6 7" key="1">
    <citation type="submission" date="2019-03" db="EMBL/GenBank/DDBJ databases">
        <title>Genomic Encyclopedia of Type Strains, Phase IV (KMG-IV): sequencing the most valuable type-strain genomes for metagenomic binning, comparative biology and taxonomic classification.</title>
        <authorList>
            <person name="Goeker M."/>
        </authorList>
    </citation>
    <scope>NUCLEOTIDE SEQUENCE [LARGE SCALE GENOMIC DNA]</scope>
    <source>
        <strain evidence="6 7">DSM 19345</strain>
    </source>
</reference>
<name>A0A4R3MC49_9HYPH</name>
<dbReference type="RefSeq" id="WP_425385519.1">
    <property type="nucleotide sequence ID" value="NZ_SMAK01000004.1"/>
</dbReference>
<keyword evidence="7" id="KW-1185">Reference proteome</keyword>
<evidence type="ECO:0000313" key="6">
    <source>
        <dbReference type="EMBL" id="TCT11254.1"/>
    </source>
</evidence>
<keyword evidence="2 4" id="KW-0697">Rotamase</keyword>
<dbReference type="InterPro" id="IPR029000">
    <property type="entry name" value="Cyclophilin-like_dom_sf"/>
</dbReference>
<proteinExistence type="inferred from homology"/>
<evidence type="ECO:0000256" key="1">
    <source>
        <dbReference type="ARBA" id="ARBA00007365"/>
    </source>
</evidence>
<dbReference type="Gene3D" id="2.40.100.10">
    <property type="entry name" value="Cyclophilin-like"/>
    <property type="match status" value="1"/>
</dbReference>
<dbReference type="EC" id="5.2.1.8" evidence="4"/>
<dbReference type="PANTHER" id="PTHR45625">
    <property type="entry name" value="PEPTIDYL-PROLYL CIS-TRANS ISOMERASE-RELATED"/>
    <property type="match status" value="1"/>
</dbReference>
<gene>
    <name evidence="6" type="ORF">EDC22_1047</name>
</gene>
<evidence type="ECO:0000256" key="4">
    <source>
        <dbReference type="RuleBase" id="RU363019"/>
    </source>
</evidence>
<comment type="similarity">
    <text evidence="1 4">Belongs to the cyclophilin-type PPIase family.</text>
</comment>
<evidence type="ECO:0000259" key="5">
    <source>
        <dbReference type="PROSITE" id="PS50072"/>
    </source>
</evidence>
<dbReference type="PROSITE" id="PS50072">
    <property type="entry name" value="CSA_PPIASE_2"/>
    <property type="match status" value="1"/>
</dbReference>
<dbReference type="InterPro" id="IPR044666">
    <property type="entry name" value="Cyclophilin_A-like"/>
</dbReference>
<dbReference type="CDD" id="cd00317">
    <property type="entry name" value="cyclophilin"/>
    <property type="match status" value="1"/>
</dbReference>
<keyword evidence="3 4" id="KW-0413">Isomerase</keyword>
<dbReference type="GO" id="GO:0006457">
    <property type="term" value="P:protein folding"/>
    <property type="evidence" value="ECO:0007669"/>
    <property type="project" value="InterPro"/>
</dbReference>
<comment type="catalytic activity">
    <reaction evidence="4">
        <text>[protein]-peptidylproline (omega=180) = [protein]-peptidylproline (omega=0)</text>
        <dbReference type="Rhea" id="RHEA:16237"/>
        <dbReference type="Rhea" id="RHEA-COMP:10747"/>
        <dbReference type="Rhea" id="RHEA-COMP:10748"/>
        <dbReference type="ChEBI" id="CHEBI:83833"/>
        <dbReference type="ChEBI" id="CHEBI:83834"/>
        <dbReference type="EC" id="5.2.1.8"/>
    </reaction>
</comment>
<evidence type="ECO:0000256" key="2">
    <source>
        <dbReference type="ARBA" id="ARBA00023110"/>
    </source>
</evidence>
<evidence type="ECO:0000313" key="7">
    <source>
        <dbReference type="Proteomes" id="UP000295678"/>
    </source>
</evidence>
<dbReference type="Pfam" id="PF00160">
    <property type="entry name" value="Pro_isomerase"/>
    <property type="match status" value="1"/>
</dbReference>
<dbReference type="InterPro" id="IPR002130">
    <property type="entry name" value="Cyclophilin-type_PPIase_dom"/>
</dbReference>
<dbReference type="PANTHER" id="PTHR45625:SF4">
    <property type="entry name" value="PEPTIDYLPROLYL ISOMERASE DOMAIN AND WD REPEAT-CONTAINING PROTEIN 1"/>
    <property type="match status" value="1"/>
</dbReference>